<feature type="non-terminal residue" evidence="1">
    <location>
        <position position="200"/>
    </location>
</feature>
<comment type="caution">
    <text evidence="1">The sequence shown here is derived from an EMBL/GenBank/DDBJ whole genome shotgun (WGS) entry which is preliminary data.</text>
</comment>
<protein>
    <submittedName>
        <fullName evidence="1">Uncharacterized protein</fullName>
    </submittedName>
</protein>
<organism evidence="1">
    <name type="scientific">marine sediment metagenome</name>
    <dbReference type="NCBI Taxonomy" id="412755"/>
    <lineage>
        <taxon>unclassified sequences</taxon>
        <taxon>metagenomes</taxon>
        <taxon>ecological metagenomes</taxon>
    </lineage>
</organism>
<gene>
    <name evidence="1" type="ORF">S06H3_27019</name>
</gene>
<sequence length="200" mass="23582">MGIPLSRFSITELHREVIERGIVARVSGMTLWRWLDEDAIKPWRYRSWIFPRDPQFSYKAGQVLDLYEGFWQGKPLGKRDYVISADEKTSIQARKRKHDTLGPKPGQVMHIEHEYERKGAWAYLAAWDTRRAKIFGRLEGKNGIGPFDRLVSQVMSHEPYVSAERVFWIMDNCSCHRGERSVKRLQRQWPNIVPVHLPYM</sequence>
<dbReference type="EMBL" id="BARV01015649">
    <property type="protein sequence ID" value="GAI32095.1"/>
    <property type="molecule type" value="Genomic_DNA"/>
</dbReference>
<reference evidence="1" key="1">
    <citation type="journal article" date="2014" name="Front. Microbiol.">
        <title>High frequency of phylogenetically diverse reductive dehalogenase-homologous genes in deep subseafloor sedimentary metagenomes.</title>
        <authorList>
            <person name="Kawai M."/>
            <person name="Futagami T."/>
            <person name="Toyoda A."/>
            <person name="Takaki Y."/>
            <person name="Nishi S."/>
            <person name="Hori S."/>
            <person name="Arai W."/>
            <person name="Tsubouchi T."/>
            <person name="Morono Y."/>
            <person name="Uchiyama I."/>
            <person name="Ito T."/>
            <person name="Fujiyama A."/>
            <person name="Inagaki F."/>
            <person name="Takami H."/>
        </authorList>
    </citation>
    <scope>NUCLEOTIDE SEQUENCE</scope>
    <source>
        <strain evidence="1">Expedition CK06-06</strain>
    </source>
</reference>
<name>X1NZ87_9ZZZZ</name>
<dbReference type="AlphaFoldDB" id="X1NZ87"/>
<proteinExistence type="predicted"/>
<accession>X1NZ87</accession>
<evidence type="ECO:0000313" key="1">
    <source>
        <dbReference type="EMBL" id="GAI32095.1"/>
    </source>
</evidence>